<feature type="domain" description="DUF397" evidence="1">
    <location>
        <begin position="2"/>
        <end position="42"/>
    </location>
</feature>
<comment type="caution">
    <text evidence="2">The sequence shown here is derived from an EMBL/GenBank/DDBJ whole genome shotgun (WGS) entry which is preliminary data.</text>
</comment>
<evidence type="ECO:0000313" key="2">
    <source>
        <dbReference type="EMBL" id="GGZ67806.1"/>
    </source>
</evidence>
<dbReference type="InterPro" id="IPR007278">
    <property type="entry name" value="DUF397"/>
</dbReference>
<dbReference type="Proteomes" id="UP000624183">
    <property type="component" value="Unassembled WGS sequence"/>
</dbReference>
<gene>
    <name evidence="2" type="ORF">GCM10010328_48720</name>
</gene>
<keyword evidence="3" id="KW-1185">Reference proteome</keyword>
<organism evidence="2 3">
    <name type="scientific">Streptomyces rubiginosohelvolus</name>
    <dbReference type="NCBI Taxonomy" id="67362"/>
    <lineage>
        <taxon>Bacteria</taxon>
        <taxon>Bacillati</taxon>
        <taxon>Actinomycetota</taxon>
        <taxon>Actinomycetes</taxon>
        <taxon>Kitasatosporales</taxon>
        <taxon>Streptomycetaceae</taxon>
        <taxon>Streptomyces</taxon>
    </lineage>
</organism>
<dbReference type="EMBL" id="BMUW01000010">
    <property type="protein sequence ID" value="GGZ67806.1"/>
    <property type="molecule type" value="Genomic_DNA"/>
</dbReference>
<dbReference type="Pfam" id="PF04149">
    <property type="entry name" value="DUF397"/>
    <property type="match status" value="1"/>
</dbReference>
<name>A0ABQ3C5C0_9ACTN</name>
<proteinExistence type="predicted"/>
<accession>A0ABQ3C5C0</accession>
<evidence type="ECO:0000259" key="1">
    <source>
        <dbReference type="Pfam" id="PF04149"/>
    </source>
</evidence>
<protein>
    <recommendedName>
        <fullName evidence="1">DUF397 domain-containing protein</fullName>
    </recommendedName>
</protein>
<evidence type="ECO:0000313" key="3">
    <source>
        <dbReference type="Proteomes" id="UP000624183"/>
    </source>
</evidence>
<reference evidence="3" key="1">
    <citation type="journal article" date="2019" name="Int. J. Syst. Evol. Microbiol.">
        <title>The Global Catalogue of Microorganisms (GCM) 10K type strain sequencing project: providing services to taxonomists for standard genome sequencing and annotation.</title>
        <authorList>
            <consortium name="The Broad Institute Genomics Platform"/>
            <consortium name="The Broad Institute Genome Sequencing Center for Infectious Disease"/>
            <person name="Wu L."/>
            <person name="Ma J."/>
        </authorList>
    </citation>
    <scope>NUCLEOTIDE SEQUENCE [LARGE SCALE GENOMIC DNA]</scope>
    <source>
        <strain evidence="3">JCM 4602</strain>
    </source>
</reference>
<sequence length="53" mass="5645">MNNCVETARFADALLAVRDSKDVDRPPLRFSAAAWTTFVDGLGQRGAGPGHVS</sequence>